<dbReference type="Pfam" id="PF23961">
    <property type="entry name" value="Phage_tail_terminator_9"/>
    <property type="match status" value="1"/>
</dbReference>
<protein>
    <recommendedName>
        <fullName evidence="1">Phage neck terminator protein gp12-like domain-containing protein</fullName>
    </recommendedName>
</protein>
<dbReference type="RefSeq" id="WP_132348166.1">
    <property type="nucleotide sequence ID" value="NZ_PUJX01000035.1"/>
</dbReference>
<accession>A0A4R4IW42</accession>
<sequence>MMEVFLMSNGSDKAGWLTPVTSGPEYDDELERILSRWVIGVSGLSDDKVRSRWTSAQLPPLPADDDWCDFVITDFVADALPAFENQTDEGTKLWRHEEIVCLISFYGPNSQRYGARFRDGLAVSQNNDELERFGLSVNKLSRLTSLPELINNQKVRRYDMTITLRRKVVREYGVKSLVEAPVKFLGD</sequence>
<dbReference type="AlphaFoldDB" id="A0A4R4IW42"/>
<evidence type="ECO:0000259" key="1">
    <source>
        <dbReference type="Pfam" id="PF23961"/>
    </source>
</evidence>
<gene>
    <name evidence="2" type="ORF">C5468_22040</name>
</gene>
<name>A0A4R4IW42_PHOLU</name>
<dbReference type="InterPro" id="IPR057087">
    <property type="entry name" value="Gp12-like"/>
</dbReference>
<dbReference type="EMBL" id="PUJX01000035">
    <property type="protein sequence ID" value="TDB45137.1"/>
    <property type="molecule type" value="Genomic_DNA"/>
</dbReference>
<evidence type="ECO:0000313" key="3">
    <source>
        <dbReference type="Proteomes" id="UP000295550"/>
    </source>
</evidence>
<proteinExistence type="predicted"/>
<dbReference type="Proteomes" id="UP000295550">
    <property type="component" value="Unassembled WGS sequence"/>
</dbReference>
<comment type="caution">
    <text evidence="2">The sequence shown here is derived from an EMBL/GenBank/DDBJ whole genome shotgun (WGS) entry which is preliminary data.</text>
</comment>
<organism evidence="2 3">
    <name type="scientific">Photorhabdus luminescens subsp. mexicana</name>
    <dbReference type="NCBI Taxonomy" id="2100167"/>
    <lineage>
        <taxon>Bacteria</taxon>
        <taxon>Pseudomonadati</taxon>
        <taxon>Pseudomonadota</taxon>
        <taxon>Gammaproteobacteria</taxon>
        <taxon>Enterobacterales</taxon>
        <taxon>Morganellaceae</taxon>
        <taxon>Photorhabdus</taxon>
    </lineage>
</organism>
<feature type="domain" description="Phage neck terminator protein gp12-like" evidence="1">
    <location>
        <begin position="28"/>
        <end position="184"/>
    </location>
</feature>
<reference evidence="2 3" key="1">
    <citation type="journal article" date="2019" name="Int. J. Syst. Evol. Microbiol.">
        <title>Photorhabdus khanii subsp. guanajuatensis subsp. nov., isolated from Heterorhabditis atacamensis, and Photorhabdus luminescens subsp. mexicana subsp. nov., isolated from Heterorhabditis mexicana entomopathogenic nematodes.</title>
        <authorList>
            <person name="Machado R.A.R."/>
            <person name="Bruno P."/>
            <person name="Arce C.C.M."/>
            <person name="Liechti N."/>
            <person name="Kohler A."/>
            <person name="Bernal J."/>
            <person name="Bruggmann R."/>
            <person name="Turlings T.C.J."/>
        </authorList>
    </citation>
    <scope>NUCLEOTIDE SEQUENCE [LARGE SCALE GENOMIC DNA]</scope>
    <source>
        <strain evidence="2 3">MEX47-22</strain>
    </source>
</reference>
<evidence type="ECO:0000313" key="2">
    <source>
        <dbReference type="EMBL" id="TDB45137.1"/>
    </source>
</evidence>